<feature type="domain" description="SnoaL-like" evidence="1">
    <location>
        <begin position="19"/>
        <end position="118"/>
    </location>
</feature>
<dbReference type="RefSeq" id="WP_343994650.1">
    <property type="nucleotide sequence ID" value="NZ_BAAALG010000009.1"/>
</dbReference>
<evidence type="ECO:0000313" key="2">
    <source>
        <dbReference type="EMBL" id="GAA1103970.1"/>
    </source>
</evidence>
<dbReference type="InterPro" id="IPR032710">
    <property type="entry name" value="NTF2-like_dom_sf"/>
</dbReference>
<accession>A0ABP4EIN6</accession>
<reference evidence="3" key="1">
    <citation type="journal article" date="2019" name="Int. J. Syst. Evol. Microbiol.">
        <title>The Global Catalogue of Microorganisms (GCM) 10K type strain sequencing project: providing services to taxonomists for standard genome sequencing and annotation.</title>
        <authorList>
            <consortium name="The Broad Institute Genomics Platform"/>
            <consortium name="The Broad Institute Genome Sequencing Center for Infectious Disease"/>
            <person name="Wu L."/>
            <person name="Ma J."/>
        </authorList>
    </citation>
    <scope>NUCLEOTIDE SEQUENCE [LARGE SCALE GENOMIC DNA]</scope>
    <source>
        <strain evidence="3">JCM 13008</strain>
    </source>
</reference>
<dbReference type="CDD" id="cd00531">
    <property type="entry name" value="NTF2_like"/>
    <property type="match status" value="1"/>
</dbReference>
<evidence type="ECO:0000259" key="1">
    <source>
        <dbReference type="Pfam" id="PF13577"/>
    </source>
</evidence>
<dbReference type="Proteomes" id="UP001501581">
    <property type="component" value="Unassembled WGS sequence"/>
</dbReference>
<gene>
    <name evidence="2" type="ORF">GCM10009668_23780</name>
</gene>
<proteinExistence type="predicted"/>
<dbReference type="InterPro" id="IPR037401">
    <property type="entry name" value="SnoaL-like"/>
</dbReference>
<dbReference type="SUPFAM" id="SSF54427">
    <property type="entry name" value="NTF2-like"/>
    <property type="match status" value="1"/>
</dbReference>
<comment type="caution">
    <text evidence="2">The sequence shown here is derived from an EMBL/GenBank/DDBJ whole genome shotgun (WGS) entry which is preliminary data.</text>
</comment>
<keyword evidence="3" id="KW-1185">Reference proteome</keyword>
<dbReference type="Pfam" id="PF13577">
    <property type="entry name" value="SnoaL_4"/>
    <property type="match status" value="1"/>
</dbReference>
<organism evidence="2 3">
    <name type="scientific">Nocardioides dubius</name>
    <dbReference type="NCBI Taxonomy" id="317019"/>
    <lineage>
        <taxon>Bacteria</taxon>
        <taxon>Bacillati</taxon>
        <taxon>Actinomycetota</taxon>
        <taxon>Actinomycetes</taxon>
        <taxon>Propionibacteriales</taxon>
        <taxon>Nocardioidaceae</taxon>
        <taxon>Nocardioides</taxon>
    </lineage>
</organism>
<protein>
    <recommendedName>
        <fullName evidence="1">SnoaL-like domain-containing protein</fullName>
    </recommendedName>
</protein>
<dbReference type="EMBL" id="BAAALG010000009">
    <property type="protein sequence ID" value="GAA1103970.1"/>
    <property type="molecule type" value="Genomic_DNA"/>
</dbReference>
<evidence type="ECO:0000313" key="3">
    <source>
        <dbReference type="Proteomes" id="UP001501581"/>
    </source>
</evidence>
<dbReference type="Gene3D" id="3.10.450.50">
    <property type="match status" value="1"/>
</dbReference>
<sequence length="148" mass="16663">MSRGSDPGTRAWECVVAGNVLHTFATAVDAQDLRATLACFRPDAILETPSAVHRGHQEIAAFFTEAWRRDPSDKRHFVTAPRVTWIEPGLVRLETYFCFTGRLPDQSILGWGEYDDLVDVSGDEPRFVRIHLQNHLRTDLAAGWVADE</sequence>
<name>A0ABP4EIN6_9ACTN</name>